<dbReference type="CDD" id="cd14011">
    <property type="entry name" value="PK_SCY1_like"/>
    <property type="match status" value="1"/>
</dbReference>
<dbReference type="InterPro" id="IPR016024">
    <property type="entry name" value="ARM-type_fold"/>
</dbReference>
<dbReference type="Gene3D" id="1.25.10.10">
    <property type="entry name" value="Leucine-rich Repeat Variant"/>
    <property type="match status" value="1"/>
</dbReference>
<gene>
    <name evidence="3" type="ORF">BDEG_25236</name>
</gene>
<dbReference type="SUPFAM" id="SSF56112">
    <property type="entry name" value="Protein kinase-like (PK-like)"/>
    <property type="match status" value="1"/>
</dbReference>
<dbReference type="eggNOG" id="KOG2137">
    <property type="taxonomic scope" value="Eukaryota"/>
</dbReference>
<dbReference type="OrthoDB" id="79687at2759"/>
<evidence type="ECO:0000313" key="3">
    <source>
        <dbReference type="EMBL" id="OAJ41673.1"/>
    </source>
</evidence>
<dbReference type="InterPro" id="IPR000719">
    <property type="entry name" value="Prot_kinase_dom"/>
</dbReference>
<proteinExistence type="predicted"/>
<dbReference type="InterPro" id="IPR011009">
    <property type="entry name" value="Kinase-like_dom_sf"/>
</dbReference>
<reference evidence="3 4" key="2">
    <citation type="submission" date="2016-05" db="EMBL/GenBank/DDBJ databases">
        <title>Lineage-specific infection strategies underlie the spectrum of fungal disease in amphibians.</title>
        <authorList>
            <person name="Cuomo C.A."/>
            <person name="Farrer R.A."/>
            <person name="James T."/>
            <person name="Longcore J."/>
            <person name="Birren B."/>
        </authorList>
    </citation>
    <scope>NUCLEOTIDE SEQUENCE [LARGE SCALE GENOMIC DNA]</scope>
    <source>
        <strain evidence="3 4">JEL423</strain>
    </source>
</reference>
<dbReference type="Proteomes" id="UP000077115">
    <property type="component" value="Unassembled WGS sequence"/>
</dbReference>
<dbReference type="AlphaFoldDB" id="A0A177WNK3"/>
<protein>
    <recommendedName>
        <fullName evidence="2">Protein kinase domain-containing protein</fullName>
    </recommendedName>
</protein>
<sequence length="705" mass="78054">MGNALAGQFEVQEQIGSSDRDRLWLIRKAISKNNGKPCAVWAFDRSDAEKRNPLARQSNVKNEMAIISNLFKREVQLLTKLRHPSIVQVQESLQELRTLFAFATEPLIDTLSNVLVFSSSARSGEQQSLQSGYELDSLEIQKGLRQIANGLQFLHSAGIIHMNLCPDAIVINPMGDWKISGFQFAVTIPSGSIPSQETTIESAFNPAQQPNCCTPDLAFIAPEIVLNGQCSSASDVWSLGILIHALFNNGRPLFECNGNSFTYRERANEMLMIGALQLRNVSADLEGITISMLPMNPQSRITLEQFQNSHYFENVLMSTLEYIESLIQKPELEKAKFLKALPGILPRFPEKIVTRKILSLLLNELKSIGIAPFVLPSIFWILERASGDALTITLHALKPLFQVTDPPQCSLLLLSKVELLLSKLSKDAVPEIIQFVLRSMESQHLGTQDAAVKSVLHILSKTDMNCVRNIVLPKLETTFQKTTAISTKVNCLIAVHAMVKILDKLDIIDRVLPMLERNRSEDVGITMAMLVVYEGVSTKVDCKSIALFLIPSLWRNSTQKGLNNQQFMRFMTLIDRLSLRVKEEMLKIIEAESVSAQTPKLDKMISQGSSHVPGSLNPGASLASTALQLNSAPRPNASASAMTNQGWNSMDWSVPTASTPYSTQASQRTINNNGLRSNTTSVLASNAQSSQRRNIVNEFDPLKGK</sequence>
<dbReference type="InterPro" id="IPR011989">
    <property type="entry name" value="ARM-like"/>
</dbReference>
<evidence type="ECO:0000256" key="1">
    <source>
        <dbReference type="SAM" id="MobiDB-lite"/>
    </source>
</evidence>
<evidence type="ECO:0000313" key="4">
    <source>
        <dbReference type="Proteomes" id="UP000077115"/>
    </source>
</evidence>
<accession>A0A177WNK3</accession>
<organism evidence="3 4">
    <name type="scientific">Batrachochytrium dendrobatidis (strain JEL423)</name>
    <dbReference type="NCBI Taxonomy" id="403673"/>
    <lineage>
        <taxon>Eukaryota</taxon>
        <taxon>Fungi</taxon>
        <taxon>Fungi incertae sedis</taxon>
        <taxon>Chytridiomycota</taxon>
        <taxon>Chytridiomycota incertae sedis</taxon>
        <taxon>Chytridiomycetes</taxon>
        <taxon>Rhizophydiales</taxon>
        <taxon>Rhizophydiales incertae sedis</taxon>
        <taxon>Batrachochytrium</taxon>
    </lineage>
</organism>
<feature type="domain" description="Protein kinase" evidence="2">
    <location>
        <begin position="9"/>
        <end position="313"/>
    </location>
</feature>
<dbReference type="GO" id="GO:0005524">
    <property type="term" value="F:ATP binding"/>
    <property type="evidence" value="ECO:0007669"/>
    <property type="project" value="InterPro"/>
</dbReference>
<dbReference type="PANTHER" id="PTHR12984">
    <property type="entry name" value="SCY1-RELATED S/T PROTEIN KINASE-LIKE"/>
    <property type="match status" value="1"/>
</dbReference>
<dbReference type="InterPro" id="IPR051177">
    <property type="entry name" value="CIK-Related_Protein"/>
</dbReference>
<dbReference type="Pfam" id="PF00069">
    <property type="entry name" value="Pkinase"/>
    <property type="match status" value="1"/>
</dbReference>
<dbReference type="PROSITE" id="PS50011">
    <property type="entry name" value="PROTEIN_KINASE_DOM"/>
    <property type="match status" value="1"/>
</dbReference>
<feature type="compositionally biased region" description="Polar residues" evidence="1">
    <location>
        <begin position="657"/>
        <end position="694"/>
    </location>
</feature>
<dbReference type="PANTHER" id="PTHR12984:SF6">
    <property type="entry name" value="SCY1-LIKE PROTEIN 2"/>
    <property type="match status" value="1"/>
</dbReference>
<reference evidence="3 4" key="1">
    <citation type="submission" date="2006-10" db="EMBL/GenBank/DDBJ databases">
        <title>The Genome Sequence of Batrachochytrium dendrobatidis JEL423.</title>
        <authorList>
            <consortium name="The Broad Institute Genome Sequencing Platform"/>
            <person name="Birren B."/>
            <person name="Lander E."/>
            <person name="Galagan J."/>
            <person name="Cuomo C."/>
            <person name="Devon K."/>
            <person name="Jaffe D."/>
            <person name="Butler J."/>
            <person name="Alvarez P."/>
            <person name="Gnerre S."/>
            <person name="Grabherr M."/>
            <person name="Kleber M."/>
            <person name="Mauceli E."/>
            <person name="Brockman W."/>
            <person name="Young S."/>
            <person name="LaButti K."/>
            <person name="Sykes S."/>
            <person name="DeCaprio D."/>
            <person name="Crawford M."/>
            <person name="Koehrsen M."/>
            <person name="Engels R."/>
            <person name="Montgomery P."/>
            <person name="Pearson M."/>
            <person name="Howarth C."/>
            <person name="Larson L."/>
            <person name="White J."/>
            <person name="O'Leary S."/>
            <person name="Kodira C."/>
            <person name="Zeng Q."/>
            <person name="Yandava C."/>
            <person name="Alvarado L."/>
            <person name="Longcore J."/>
            <person name="James T."/>
        </authorList>
    </citation>
    <scope>NUCLEOTIDE SEQUENCE [LARGE SCALE GENOMIC DNA]</scope>
    <source>
        <strain evidence="3 4">JEL423</strain>
    </source>
</reference>
<dbReference type="SUPFAM" id="SSF48371">
    <property type="entry name" value="ARM repeat"/>
    <property type="match status" value="1"/>
</dbReference>
<dbReference type="Gene3D" id="3.30.200.20">
    <property type="entry name" value="Phosphorylase Kinase, domain 1"/>
    <property type="match status" value="1"/>
</dbReference>
<evidence type="ECO:0000259" key="2">
    <source>
        <dbReference type="PROSITE" id="PS50011"/>
    </source>
</evidence>
<name>A0A177WNK3_BATDL</name>
<dbReference type="VEuPathDB" id="FungiDB:BDEG_25236"/>
<dbReference type="Gene3D" id="1.10.510.10">
    <property type="entry name" value="Transferase(Phosphotransferase) domain 1"/>
    <property type="match status" value="1"/>
</dbReference>
<feature type="region of interest" description="Disordered" evidence="1">
    <location>
        <begin position="657"/>
        <end position="705"/>
    </location>
</feature>
<dbReference type="GO" id="GO:0004672">
    <property type="term" value="F:protein kinase activity"/>
    <property type="evidence" value="ECO:0007669"/>
    <property type="project" value="InterPro"/>
</dbReference>
<dbReference type="EMBL" id="DS022306">
    <property type="protein sequence ID" value="OAJ41673.1"/>
    <property type="molecule type" value="Genomic_DNA"/>
</dbReference>